<dbReference type="InterPro" id="IPR011598">
    <property type="entry name" value="bHLH_dom"/>
</dbReference>
<proteinExistence type="predicted"/>
<dbReference type="GO" id="GO:0045944">
    <property type="term" value="P:positive regulation of transcription by RNA polymerase II"/>
    <property type="evidence" value="ECO:0007669"/>
    <property type="project" value="InterPro"/>
</dbReference>
<dbReference type="GO" id="GO:0032933">
    <property type="term" value="P:SREBP signaling pathway"/>
    <property type="evidence" value="ECO:0007669"/>
    <property type="project" value="InterPro"/>
</dbReference>
<gene>
    <name evidence="4" type="ORF">MGU_07104</name>
</gene>
<feature type="region of interest" description="Disordered" evidence="1">
    <location>
        <begin position="155"/>
        <end position="187"/>
    </location>
</feature>
<organism evidence="4 5">
    <name type="scientific">Metarhizium guizhouense (strain ARSEF 977)</name>
    <dbReference type="NCBI Taxonomy" id="1276136"/>
    <lineage>
        <taxon>Eukaryota</taxon>
        <taxon>Fungi</taxon>
        <taxon>Dikarya</taxon>
        <taxon>Ascomycota</taxon>
        <taxon>Pezizomycotina</taxon>
        <taxon>Sordariomycetes</taxon>
        <taxon>Hypocreomycetidae</taxon>
        <taxon>Hypocreales</taxon>
        <taxon>Clavicipitaceae</taxon>
        <taxon>Metarhizium</taxon>
    </lineage>
</organism>
<dbReference type="InterPro" id="IPR019006">
    <property type="entry name" value="Sre1_C"/>
</dbReference>
<evidence type="ECO:0000313" key="5">
    <source>
        <dbReference type="Proteomes" id="UP000031192"/>
    </source>
</evidence>
<dbReference type="PROSITE" id="PS50888">
    <property type="entry name" value="BHLH"/>
    <property type="match status" value="1"/>
</dbReference>
<dbReference type="InterPro" id="IPR036638">
    <property type="entry name" value="HLH_DNA-bd_sf"/>
</dbReference>
<protein>
    <recommendedName>
        <fullName evidence="3">BHLH domain-containing protein</fullName>
    </recommendedName>
</protein>
<evidence type="ECO:0000259" key="3">
    <source>
        <dbReference type="PROSITE" id="PS50888"/>
    </source>
</evidence>
<keyword evidence="5" id="KW-1185">Reference proteome</keyword>
<name>A0A0B4H7P5_METGA</name>
<comment type="caution">
    <text evidence="4">The sequence shown here is derived from an EMBL/GenBank/DDBJ whole genome shotgun (WGS) entry which is preliminary data.</text>
</comment>
<dbReference type="CDD" id="cd11395">
    <property type="entry name" value="bHLHzip_SREBP_like"/>
    <property type="match status" value="1"/>
</dbReference>
<feature type="region of interest" description="Disordered" evidence="1">
    <location>
        <begin position="1"/>
        <end position="21"/>
    </location>
</feature>
<dbReference type="PANTHER" id="PTHR47336:SF2">
    <property type="entry name" value="TRANSCRIPTION FACTOR HMS1-RELATED"/>
    <property type="match status" value="1"/>
</dbReference>
<dbReference type="SMART" id="SM00353">
    <property type="entry name" value="HLH"/>
    <property type="match status" value="1"/>
</dbReference>
<dbReference type="PANTHER" id="PTHR47336">
    <property type="entry name" value="TRANSCRIPTION FACTOR HMS1-RELATED"/>
    <property type="match status" value="1"/>
</dbReference>
<sequence>MDGPHGVSGHEQTNDDGGFPEMVINPRTSVGMRVTDGLTAQDDLIDWGYNLDLVDFGPSFDSLPPILKQASAASTRYQTANEPALPRSSKHTSEASSLTPRMGDLNDWLDYCWDDWPNVDLGNGQEGVGWDEPSLAAPSSSANAWAELAFHYDTPDSSPPSLSLSGYPSHTGSEPSDDISRLLDQSPYQDGNSAAFSKLYSIPEKLEAFSQPALDYRSSISPVLDAGILKTAVTKKRPSNMMQESDSECSEPQQPQLRRRLDHSKIEQRYRTKLKDKIRELGECVPSLQSGLGRTNPDDTDKMSAPNPSKGVILTKAKDYICELEQKVQRLDEEALVMKKQVRLLRHAATAGLSQTGNHDAGRGRELKKLLLACLAGILTTEAAHTTEQGSGMPNGRGLFALPMQFVETIVRSLYRLRLVKHASSFEVLVAFTKLILFAAATVYLVWSLLSATNQKRLFVTRRRTDNHKGRCSVAGPQALRRLGFETAIQTVWVSSGIAGQLAAFTLGLGKLVLMHIGIDMVAVGRLTRSSQETEAARIKAWDVLLDSQLAGGDGEVNKMRLMLTLVAAASLPESPYRRMMIALHIQILACATIEALPRGKQHIRDVANLFSRRQWDRARVLQEQHSQDDLPEHLKHLLSLDQEEVFTDETMPLLCDLVWQTSRTYSSAGLSCSVGGDPSVRSPLDCLAALWTHISIRQTLISYLDGGVVGSKSQADIMQKLQFIIDTAPPGSVALGLALVARAVMIDQDQPKHIRIALHAANTLPINLGLEERLQREATDDTGASSEAHETFHVEFALPLQCAIATALFHHQDCKKAMRGLAKNLTRPMTDLGLLGFLSLYRFLEKAFKNQTVAVENTELLEQMAGLIRPLLDFVCVYLGGWLG</sequence>
<feature type="domain" description="BHLH" evidence="3">
    <location>
        <begin position="258"/>
        <end position="324"/>
    </location>
</feature>
<dbReference type="SUPFAM" id="SSF47459">
    <property type="entry name" value="HLH, helix-loop-helix DNA-binding domain"/>
    <property type="match status" value="1"/>
</dbReference>
<dbReference type="Gene3D" id="4.10.280.10">
    <property type="entry name" value="Helix-loop-helix DNA-binding domain"/>
    <property type="match status" value="1"/>
</dbReference>
<dbReference type="GO" id="GO:0046983">
    <property type="term" value="F:protein dimerization activity"/>
    <property type="evidence" value="ECO:0007669"/>
    <property type="project" value="InterPro"/>
</dbReference>
<reference evidence="4 5" key="1">
    <citation type="journal article" date="2014" name="Proc. Natl. Acad. Sci. U.S.A.">
        <title>Trajectory and genomic determinants of fungal-pathogen speciation and host adaptation.</title>
        <authorList>
            <person name="Hu X."/>
            <person name="Xiao G."/>
            <person name="Zheng P."/>
            <person name="Shang Y."/>
            <person name="Su Y."/>
            <person name="Zhang X."/>
            <person name="Liu X."/>
            <person name="Zhan S."/>
            <person name="St Leger R.J."/>
            <person name="Wang C."/>
        </authorList>
    </citation>
    <scope>NUCLEOTIDE SEQUENCE [LARGE SCALE GENOMIC DNA]</scope>
    <source>
        <strain evidence="4 5">ARSEF 977</strain>
    </source>
</reference>
<dbReference type="Pfam" id="PF09427">
    <property type="entry name" value="DUF2014"/>
    <property type="match status" value="1"/>
</dbReference>
<dbReference type="Proteomes" id="UP000031192">
    <property type="component" value="Unassembled WGS sequence"/>
</dbReference>
<dbReference type="HOGENOM" id="CLU_008057_1_0_1"/>
<dbReference type="InterPro" id="IPR052099">
    <property type="entry name" value="Regulatory_TF_Diverse"/>
</dbReference>
<keyword evidence="2" id="KW-0812">Transmembrane</keyword>
<feature type="transmembrane region" description="Helical" evidence="2">
    <location>
        <begin position="428"/>
        <end position="450"/>
    </location>
</feature>
<accession>A0A0B4H7P5</accession>
<keyword evidence="2" id="KW-0472">Membrane</keyword>
<dbReference type="EMBL" id="AZNH01000027">
    <property type="protein sequence ID" value="KID85796.1"/>
    <property type="molecule type" value="Genomic_DNA"/>
</dbReference>
<dbReference type="AlphaFoldDB" id="A0A0B4H7P5"/>
<dbReference type="Pfam" id="PF00010">
    <property type="entry name" value="HLH"/>
    <property type="match status" value="1"/>
</dbReference>
<feature type="compositionally biased region" description="Polar residues" evidence="1">
    <location>
        <begin position="240"/>
        <end position="256"/>
    </location>
</feature>
<feature type="region of interest" description="Disordered" evidence="1">
    <location>
        <begin position="288"/>
        <end position="310"/>
    </location>
</feature>
<evidence type="ECO:0000313" key="4">
    <source>
        <dbReference type="EMBL" id="KID85796.1"/>
    </source>
</evidence>
<evidence type="ECO:0000256" key="2">
    <source>
        <dbReference type="SAM" id="Phobius"/>
    </source>
</evidence>
<evidence type="ECO:0000256" key="1">
    <source>
        <dbReference type="SAM" id="MobiDB-lite"/>
    </source>
</evidence>
<feature type="region of interest" description="Disordered" evidence="1">
    <location>
        <begin position="74"/>
        <end position="99"/>
    </location>
</feature>
<keyword evidence="2" id="KW-1133">Transmembrane helix</keyword>
<feature type="region of interest" description="Disordered" evidence="1">
    <location>
        <begin position="236"/>
        <end position="257"/>
    </location>
</feature>